<keyword evidence="2" id="KW-1185">Reference proteome</keyword>
<evidence type="ECO:0000313" key="1">
    <source>
        <dbReference type="EMBL" id="KAG8085507.1"/>
    </source>
</evidence>
<dbReference type="PANTHER" id="PTHR13068">
    <property type="entry name" value="CGI-12 PROTEIN-RELATED"/>
    <property type="match status" value="1"/>
</dbReference>
<evidence type="ECO:0000313" key="2">
    <source>
        <dbReference type="Proteomes" id="UP000729402"/>
    </source>
</evidence>
<dbReference type="EMBL" id="JAAALK010000082">
    <property type="protein sequence ID" value="KAG8085507.1"/>
    <property type="molecule type" value="Genomic_DNA"/>
</dbReference>
<dbReference type="FunFam" id="1.25.70.10:FF:000001">
    <property type="entry name" value="Mitochondrial transcription termination factor-like"/>
    <property type="match status" value="1"/>
</dbReference>
<dbReference type="GO" id="GO:0003676">
    <property type="term" value="F:nucleic acid binding"/>
    <property type="evidence" value="ECO:0007669"/>
    <property type="project" value="InterPro"/>
</dbReference>
<dbReference type="SMART" id="SM00733">
    <property type="entry name" value="Mterf"/>
    <property type="match status" value="5"/>
</dbReference>
<sequence>MAGIHVPVKIKIPRESTSGGFSFVSSVAPKQTRNRLKPLSAVALAERRHVPTAAGRWLLLRIRRAAGAGTNPILLHRHPNSMLLPHLYSLASLATNPELESAAAAGAYLIASCGLSPAAASVISRKARFRSTADAESVVSLLRGYGFSDANIAQVIPKIPCLLTINADKILRPKLELFASLGIPATILSRSALLARSLDKHIVPCIEFLRDVVGTDANIRTAISRNPWAIWFDNNMHPAMEALRSHGLDDAQIARLVIINISVLAMSPDRINGIFEDLEALELPTTHPRFPYGFWAMSRFKRGAWKERVSLYLNFGISRNELVKAFRLQPGILTLTNKTIQQKLSFFRDKMNVSLANVLTRPVLLTFSMEKNILPKCAVLSVLLREGKIERDERNMNLINSLRRCNKYFYESFVSRYEKDVPDVVKAYNGEIKFTGFMD</sequence>
<dbReference type="Pfam" id="PF02536">
    <property type="entry name" value="mTERF"/>
    <property type="match status" value="1"/>
</dbReference>
<organism evidence="1 2">
    <name type="scientific">Zizania palustris</name>
    <name type="common">Northern wild rice</name>
    <dbReference type="NCBI Taxonomy" id="103762"/>
    <lineage>
        <taxon>Eukaryota</taxon>
        <taxon>Viridiplantae</taxon>
        <taxon>Streptophyta</taxon>
        <taxon>Embryophyta</taxon>
        <taxon>Tracheophyta</taxon>
        <taxon>Spermatophyta</taxon>
        <taxon>Magnoliopsida</taxon>
        <taxon>Liliopsida</taxon>
        <taxon>Poales</taxon>
        <taxon>Poaceae</taxon>
        <taxon>BOP clade</taxon>
        <taxon>Oryzoideae</taxon>
        <taxon>Oryzeae</taxon>
        <taxon>Zizaniinae</taxon>
        <taxon>Zizania</taxon>
    </lineage>
</organism>
<dbReference type="OrthoDB" id="637682at2759"/>
<accession>A0A8J5W9I2</accession>
<gene>
    <name evidence="1" type="ORF">GUJ93_ZPchr0010g11018</name>
</gene>
<protein>
    <submittedName>
        <fullName evidence="1">Uncharacterized protein</fullName>
    </submittedName>
</protein>
<reference evidence="1" key="1">
    <citation type="journal article" date="2021" name="bioRxiv">
        <title>Whole Genome Assembly and Annotation of Northern Wild Rice, Zizania palustris L., Supports a Whole Genome Duplication in the Zizania Genus.</title>
        <authorList>
            <person name="Haas M."/>
            <person name="Kono T."/>
            <person name="Macchietto M."/>
            <person name="Millas R."/>
            <person name="McGilp L."/>
            <person name="Shao M."/>
            <person name="Duquette J."/>
            <person name="Hirsch C.N."/>
            <person name="Kimball J."/>
        </authorList>
    </citation>
    <scope>NUCLEOTIDE SEQUENCE</scope>
    <source>
        <tissue evidence="1">Fresh leaf tissue</tissue>
    </source>
</reference>
<dbReference type="InterPro" id="IPR003690">
    <property type="entry name" value="MTERF"/>
</dbReference>
<dbReference type="Proteomes" id="UP000729402">
    <property type="component" value="Unassembled WGS sequence"/>
</dbReference>
<dbReference type="AlphaFoldDB" id="A0A8J5W9I2"/>
<proteinExistence type="predicted"/>
<name>A0A8J5W9I2_ZIZPA</name>
<dbReference type="PANTHER" id="PTHR13068:SF237">
    <property type="entry name" value="OS05G0403400 PROTEIN"/>
    <property type="match status" value="1"/>
</dbReference>
<comment type="caution">
    <text evidence="1">The sequence shown here is derived from an EMBL/GenBank/DDBJ whole genome shotgun (WGS) entry which is preliminary data.</text>
</comment>
<reference evidence="1" key="2">
    <citation type="submission" date="2021-02" db="EMBL/GenBank/DDBJ databases">
        <authorList>
            <person name="Kimball J.A."/>
            <person name="Haas M.W."/>
            <person name="Macchietto M."/>
            <person name="Kono T."/>
            <person name="Duquette J."/>
            <person name="Shao M."/>
        </authorList>
    </citation>
    <scope>NUCLEOTIDE SEQUENCE</scope>
    <source>
        <tissue evidence="1">Fresh leaf tissue</tissue>
    </source>
</reference>